<reference evidence="4 5" key="1">
    <citation type="submission" date="2015-11" db="EMBL/GenBank/DDBJ databases">
        <title>Genome sequences of Lysobacter enzymogenes strain C3 and Lysobacter antibioticus ATCC 29479.</title>
        <authorList>
            <person name="Kobayashi D.Y."/>
        </authorList>
    </citation>
    <scope>NUCLEOTIDE SEQUENCE [LARGE SCALE GENOMIC DNA]</scope>
    <source>
        <strain evidence="4 5">C3</strain>
    </source>
</reference>
<name>A0A0S2DHU9_LYSEN</name>
<dbReference type="SUPFAM" id="SSF55729">
    <property type="entry name" value="Acyl-CoA N-acyltransferases (Nat)"/>
    <property type="match status" value="1"/>
</dbReference>
<evidence type="ECO:0000256" key="2">
    <source>
        <dbReference type="ARBA" id="ARBA00023315"/>
    </source>
</evidence>
<evidence type="ECO:0000256" key="1">
    <source>
        <dbReference type="ARBA" id="ARBA00022679"/>
    </source>
</evidence>
<sequence length="306" mass="33545">MSAPAPALGFRVIAVEDYAAAQPALRAVREAVFVREQNVPLALELDAERDPQCQHVLAFDESGEPIGTGRLTPDRRIGRMAVLGAWRGRGVGEALLAALLERAQTLGWREVSLHSQASATGFYARHGFLPFGERFVEAGIEHVAMYRLLGAPNPVDGREAALAALTGILAQARRGLWICSRELDPGLLDRAEAVAALRRFAVGGGQVRVLLHDPAAPQRALAPLIGLAQRLPTAFEFRAIEETVDQNDPAAYLVNDRDGWYYRPLGHRFDGETRIDGGPRARQLRARFEPVWERARPCTELRALGI</sequence>
<dbReference type="Pfam" id="PF25559">
    <property type="entry name" value="DUF7931"/>
    <property type="match status" value="1"/>
</dbReference>
<dbReference type="InterPro" id="IPR057691">
    <property type="entry name" value="DUF7931"/>
</dbReference>
<feature type="domain" description="N-acetyltransferase" evidence="3">
    <location>
        <begin position="13"/>
        <end position="150"/>
    </location>
</feature>
<keyword evidence="1 4" id="KW-0808">Transferase</keyword>
<dbReference type="InterPro" id="IPR050832">
    <property type="entry name" value="Bact_Acetyltransf"/>
</dbReference>
<proteinExistence type="predicted"/>
<dbReference type="EMBL" id="CP013140">
    <property type="protein sequence ID" value="ALN58068.1"/>
    <property type="molecule type" value="Genomic_DNA"/>
</dbReference>
<dbReference type="PROSITE" id="PS51186">
    <property type="entry name" value="GNAT"/>
    <property type="match status" value="1"/>
</dbReference>
<dbReference type="GO" id="GO:0016747">
    <property type="term" value="F:acyltransferase activity, transferring groups other than amino-acyl groups"/>
    <property type="evidence" value="ECO:0007669"/>
    <property type="project" value="InterPro"/>
</dbReference>
<dbReference type="InterPro" id="IPR016181">
    <property type="entry name" value="Acyl_CoA_acyltransferase"/>
</dbReference>
<keyword evidence="2" id="KW-0012">Acyltransferase</keyword>
<dbReference type="Gene3D" id="3.40.630.30">
    <property type="match status" value="1"/>
</dbReference>
<evidence type="ECO:0000313" key="5">
    <source>
        <dbReference type="Proteomes" id="UP000061569"/>
    </source>
</evidence>
<protein>
    <submittedName>
        <fullName evidence="4">Acetyltransferase (GNAT) family</fullName>
    </submittedName>
</protein>
<dbReference type="PANTHER" id="PTHR43877:SF1">
    <property type="entry name" value="ACETYLTRANSFERASE"/>
    <property type="match status" value="1"/>
</dbReference>
<evidence type="ECO:0000313" key="4">
    <source>
        <dbReference type="EMBL" id="ALN58068.1"/>
    </source>
</evidence>
<evidence type="ECO:0000259" key="3">
    <source>
        <dbReference type="PROSITE" id="PS51186"/>
    </source>
</evidence>
<organism evidence="4 5">
    <name type="scientific">Lysobacter enzymogenes</name>
    <dbReference type="NCBI Taxonomy" id="69"/>
    <lineage>
        <taxon>Bacteria</taxon>
        <taxon>Pseudomonadati</taxon>
        <taxon>Pseudomonadota</taxon>
        <taxon>Gammaproteobacteria</taxon>
        <taxon>Lysobacterales</taxon>
        <taxon>Lysobacteraceae</taxon>
        <taxon>Lysobacter</taxon>
    </lineage>
</organism>
<dbReference type="Proteomes" id="UP000061569">
    <property type="component" value="Chromosome"/>
</dbReference>
<dbReference type="AlphaFoldDB" id="A0A0S2DHU9"/>
<dbReference type="PATRIC" id="fig|69.6.peg.2679"/>
<dbReference type="Pfam" id="PF13673">
    <property type="entry name" value="Acetyltransf_10"/>
    <property type="match status" value="1"/>
</dbReference>
<dbReference type="PANTHER" id="PTHR43877">
    <property type="entry name" value="AMINOALKYLPHOSPHONATE N-ACETYLTRANSFERASE-RELATED-RELATED"/>
    <property type="match status" value="1"/>
</dbReference>
<dbReference type="InterPro" id="IPR000182">
    <property type="entry name" value="GNAT_dom"/>
</dbReference>
<gene>
    <name evidence="4" type="ORF">GLE_2720</name>
</gene>
<dbReference type="STRING" id="69.GLE_2720"/>
<dbReference type="KEGG" id="lez:GLE_2720"/>
<accession>A0A0S2DHU9</accession>